<evidence type="ECO:0000313" key="1">
    <source>
        <dbReference type="EMBL" id="HIH32784.1"/>
    </source>
</evidence>
<reference evidence="2" key="1">
    <citation type="journal article" date="2020" name="bioRxiv">
        <title>A rank-normalized archaeal taxonomy based on genome phylogeny resolves widespread incomplete and uneven classifications.</title>
        <authorList>
            <person name="Rinke C."/>
            <person name="Chuvochina M."/>
            <person name="Mussig A.J."/>
            <person name="Chaumeil P.-A."/>
            <person name="Waite D.W."/>
            <person name="Whitman W.B."/>
            <person name="Parks D.H."/>
            <person name="Hugenholtz P."/>
        </authorList>
    </citation>
    <scope>NUCLEOTIDE SEQUENCE [LARGE SCALE GENOMIC DNA]</scope>
</reference>
<name>A0A7J4KSW5_9ARCH</name>
<organism evidence="1 2">
    <name type="scientific">Candidatus Iainarchaeum sp</name>
    <dbReference type="NCBI Taxonomy" id="3101447"/>
    <lineage>
        <taxon>Archaea</taxon>
        <taxon>Candidatus Iainarchaeota</taxon>
        <taxon>Candidatus Iainarchaeia</taxon>
        <taxon>Candidatus Iainarchaeales</taxon>
        <taxon>Candidatus Iainarchaeaceae</taxon>
        <taxon>Candidatus Iainarchaeum</taxon>
    </lineage>
</organism>
<evidence type="ECO:0000313" key="2">
    <source>
        <dbReference type="Proteomes" id="UP000527315"/>
    </source>
</evidence>
<comment type="caution">
    <text evidence="1">The sequence shown here is derived from an EMBL/GenBank/DDBJ whole genome shotgun (WGS) entry which is preliminary data.</text>
</comment>
<gene>
    <name evidence="1" type="ORF">HA227_00890</name>
</gene>
<dbReference type="AlphaFoldDB" id="A0A7J4KSW5"/>
<proteinExistence type="predicted"/>
<accession>A0A7J4KSW5</accession>
<protein>
    <submittedName>
        <fullName evidence="1">Uncharacterized protein</fullName>
    </submittedName>
</protein>
<dbReference type="Proteomes" id="UP000527315">
    <property type="component" value="Unassembled WGS sequence"/>
</dbReference>
<sequence length="63" mass="7506">MRKSLEKASEKEWFKHFLYAVMVAEERSAAKSALIEMSVRNLGRQEYLEWARKFGLSEKRLKL</sequence>
<dbReference type="EMBL" id="DUFJ01000022">
    <property type="protein sequence ID" value="HIH32784.1"/>
    <property type="molecule type" value="Genomic_DNA"/>
</dbReference>